<evidence type="ECO:0000256" key="15">
    <source>
        <dbReference type="ARBA" id="ARBA00022840"/>
    </source>
</evidence>
<evidence type="ECO:0000256" key="18">
    <source>
        <dbReference type="ARBA" id="ARBA00023170"/>
    </source>
</evidence>
<keyword evidence="6" id="KW-0723">Serine/threonine-protein kinase</keyword>
<dbReference type="FunFam" id="3.80.10.10:FF:000233">
    <property type="entry name" value="Leucine-rich repeat receptor-like protein kinase TDR"/>
    <property type="match status" value="1"/>
</dbReference>
<evidence type="ECO:0000256" key="22">
    <source>
        <dbReference type="PROSITE-ProRule" id="PRU10141"/>
    </source>
</evidence>
<evidence type="ECO:0000256" key="9">
    <source>
        <dbReference type="ARBA" id="ARBA00022679"/>
    </source>
</evidence>
<dbReference type="InterPro" id="IPR013210">
    <property type="entry name" value="LRR_N_plant-typ"/>
</dbReference>
<keyword evidence="11" id="KW-0732">Signal</keyword>
<dbReference type="PANTHER" id="PTHR27008">
    <property type="entry name" value="OS04G0122200 PROTEIN"/>
    <property type="match status" value="1"/>
</dbReference>
<dbReference type="GO" id="GO:0006952">
    <property type="term" value="P:defense response"/>
    <property type="evidence" value="ECO:0007669"/>
    <property type="project" value="UniProtKB-ARBA"/>
</dbReference>
<dbReference type="GO" id="GO:0051707">
    <property type="term" value="P:response to other organism"/>
    <property type="evidence" value="ECO:0007669"/>
    <property type="project" value="UniProtKB-ARBA"/>
</dbReference>
<evidence type="ECO:0000256" key="1">
    <source>
        <dbReference type="ARBA" id="ARBA00004162"/>
    </source>
</evidence>
<evidence type="ECO:0000313" key="25">
    <source>
        <dbReference type="EMBL" id="PWA97188.1"/>
    </source>
</evidence>
<dbReference type="InterPro" id="IPR001245">
    <property type="entry name" value="Ser-Thr/Tyr_kinase_cat_dom"/>
</dbReference>
<evidence type="ECO:0000256" key="16">
    <source>
        <dbReference type="ARBA" id="ARBA00022989"/>
    </source>
</evidence>
<comment type="subcellular location">
    <subcellularLocation>
        <location evidence="1">Cell membrane</location>
        <topology evidence="1">Single-pass membrane protein</topology>
    </subcellularLocation>
    <subcellularLocation>
        <location evidence="2">Membrane</location>
        <topology evidence="2">Single-pass type I membrane protein</topology>
    </subcellularLocation>
</comment>
<evidence type="ECO:0000256" key="17">
    <source>
        <dbReference type="ARBA" id="ARBA00023136"/>
    </source>
</evidence>
<dbReference type="STRING" id="35608.A0A2U1QGT2"/>
<feature type="transmembrane region" description="Helical" evidence="23">
    <location>
        <begin position="135"/>
        <end position="152"/>
    </location>
</feature>
<evidence type="ECO:0000256" key="20">
    <source>
        <dbReference type="ARBA" id="ARBA00047899"/>
    </source>
</evidence>
<dbReference type="Proteomes" id="UP000245207">
    <property type="component" value="Unassembled WGS sequence"/>
</dbReference>
<dbReference type="GO" id="GO:0005524">
    <property type="term" value="F:ATP binding"/>
    <property type="evidence" value="ECO:0007669"/>
    <property type="project" value="UniProtKB-UniRule"/>
</dbReference>
<evidence type="ECO:0000259" key="24">
    <source>
        <dbReference type="PROSITE" id="PS50011"/>
    </source>
</evidence>
<feature type="transmembrane region" description="Helical" evidence="23">
    <location>
        <begin position="43"/>
        <end position="62"/>
    </location>
</feature>
<keyword evidence="13 22" id="KW-0547">Nucleotide-binding</keyword>
<dbReference type="FunFam" id="3.80.10.10:FF:000101">
    <property type="entry name" value="LRR receptor-like serine/threonine-protein kinase ERECTA"/>
    <property type="match status" value="1"/>
</dbReference>
<dbReference type="PROSITE" id="PS00107">
    <property type="entry name" value="PROTEIN_KINASE_ATP"/>
    <property type="match status" value="2"/>
</dbReference>
<dbReference type="InterPro" id="IPR000719">
    <property type="entry name" value="Prot_kinase_dom"/>
</dbReference>
<keyword evidence="14 25" id="KW-0418">Kinase</keyword>
<keyword evidence="12" id="KW-0677">Repeat</keyword>
<evidence type="ECO:0000256" key="12">
    <source>
        <dbReference type="ARBA" id="ARBA00022737"/>
    </source>
</evidence>
<evidence type="ECO:0000256" key="5">
    <source>
        <dbReference type="ARBA" id="ARBA00022475"/>
    </source>
</evidence>
<keyword evidence="7" id="KW-0597">Phosphoprotein</keyword>
<comment type="catalytic activity">
    <reaction evidence="20">
        <text>L-threonyl-[protein] + ATP = O-phospho-L-threonyl-[protein] + ADP + H(+)</text>
        <dbReference type="Rhea" id="RHEA:46608"/>
        <dbReference type="Rhea" id="RHEA-COMP:11060"/>
        <dbReference type="Rhea" id="RHEA-COMP:11605"/>
        <dbReference type="ChEBI" id="CHEBI:15378"/>
        <dbReference type="ChEBI" id="CHEBI:30013"/>
        <dbReference type="ChEBI" id="CHEBI:30616"/>
        <dbReference type="ChEBI" id="CHEBI:61977"/>
        <dbReference type="ChEBI" id="CHEBI:456216"/>
        <dbReference type="EC" id="2.7.11.1"/>
    </reaction>
</comment>
<dbReference type="PANTHER" id="PTHR27008:SF596">
    <property type="entry name" value="OS02G0215500 PROTEIN"/>
    <property type="match status" value="1"/>
</dbReference>
<feature type="transmembrane region" description="Helical" evidence="23">
    <location>
        <begin position="252"/>
        <end position="274"/>
    </location>
</feature>
<dbReference type="InterPro" id="IPR051809">
    <property type="entry name" value="Plant_receptor-like_S/T_kinase"/>
</dbReference>
<organism evidence="25 26">
    <name type="scientific">Artemisia annua</name>
    <name type="common">Sweet wormwood</name>
    <dbReference type="NCBI Taxonomy" id="35608"/>
    <lineage>
        <taxon>Eukaryota</taxon>
        <taxon>Viridiplantae</taxon>
        <taxon>Streptophyta</taxon>
        <taxon>Embryophyta</taxon>
        <taxon>Tracheophyta</taxon>
        <taxon>Spermatophyta</taxon>
        <taxon>Magnoliopsida</taxon>
        <taxon>eudicotyledons</taxon>
        <taxon>Gunneridae</taxon>
        <taxon>Pentapetalae</taxon>
        <taxon>asterids</taxon>
        <taxon>campanulids</taxon>
        <taxon>Asterales</taxon>
        <taxon>Asteraceae</taxon>
        <taxon>Asteroideae</taxon>
        <taxon>Anthemideae</taxon>
        <taxon>Artemisiinae</taxon>
        <taxon>Artemisia</taxon>
    </lineage>
</organism>
<evidence type="ECO:0000256" key="6">
    <source>
        <dbReference type="ARBA" id="ARBA00022527"/>
    </source>
</evidence>
<keyword evidence="15 22" id="KW-0067">ATP-binding</keyword>
<dbReference type="SUPFAM" id="SSF56112">
    <property type="entry name" value="Protein kinase-like (PK-like)"/>
    <property type="match status" value="2"/>
</dbReference>
<dbReference type="Pfam" id="PF08263">
    <property type="entry name" value="LRRNT_2"/>
    <property type="match status" value="1"/>
</dbReference>
<feature type="transmembrane region" description="Helical" evidence="23">
    <location>
        <begin position="892"/>
        <end position="916"/>
    </location>
</feature>
<keyword evidence="8" id="KW-0433">Leucine-rich repeat</keyword>
<feature type="transmembrane region" description="Helical" evidence="23">
    <location>
        <begin position="222"/>
        <end position="240"/>
    </location>
</feature>
<feature type="domain" description="Protein kinase" evidence="24">
    <location>
        <begin position="1617"/>
        <end position="1882"/>
    </location>
</feature>
<keyword evidence="9" id="KW-0808">Transferase</keyword>
<dbReference type="EMBL" id="PKPP01000139">
    <property type="protein sequence ID" value="PWA97188.1"/>
    <property type="molecule type" value="Genomic_DNA"/>
</dbReference>
<dbReference type="PROSITE" id="PS00108">
    <property type="entry name" value="PROTEIN_KINASE_ST"/>
    <property type="match status" value="2"/>
</dbReference>
<comment type="similarity">
    <text evidence="3">Belongs to the protein kinase superfamily. Ser/Thr protein kinase family.</text>
</comment>
<dbReference type="Pfam" id="PF07714">
    <property type="entry name" value="PK_Tyr_Ser-Thr"/>
    <property type="match status" value="2"/>
</dbReference>
<evidence type="ECO:0000256" key="2">
    <source>
        <dbReference type="ARBA" id="ARBA00004479"/>
    </source>
</evidence>
<evidence type="ECO:0000256" key="8">
    <source>
        <dbReference type="ARBA" id="ARBA00022614"/>
    </source>
</evidence>
<evidence type="ECO:0000256" key="7">
    <source>
        <dbReference type="ARBA" id="ARBA00022553"/>
    </source>
</evidence>
<keyword evidence="16 23" id="KW-1133">Transmembrane helix</keyword>
<keyword evidence="17 23" id="KW-0472">Membrane</keyword>
<evidence type="ECO:0000256" key="4">
    <source>
        <dbReference type="ARBA" id="ARBA00012513"/>
    </source>
</evidence>
<keyword evidence="10 23" id="KW-0812">Transmembrane</keyword>
<dbReference type="Gene3D" id="3.80.10.10">
    <property type="entry name" value="Ribonuclease Inhibitor"/>
    <property type="match status" value="4"/>
</dbReference>
<keyword evidence="5" id="KW-1003">Cell membrane</keyword>
<evidence type="ECO:0000313" key="26">
    <source>
        <dbReference type="Proteomes" id="UP000245207"/>
    </source>
</evidence>
<feature type="transmembrane region" description="Helical" evidence="23">
    <location>
        <begin position="294"/>
        <end position="320"/>
    </location>
</feature>
<dbReference type="InterPro" id="IPR003591">
    <property type="entry name" value="Leu-rich_rpt_typical-subtyp"/>
</dbReference>
<dbReference type="SUPFAM" id="SSF52058">
    <property type="entry name" value="L domain-like"/>
    <property type="match status" value="3"/>
</dbReference>
<dbReference type="PROSITE" id="PS50011">
    <property type="entry name" value="PROTEIN_KINASE_DOM"/>
    <property type="match status" value="2"/>
</dbReference>
<keyword evidence="18" id="KW-0675">Receptor</keyword>
<evidence type="ECO:0000256" key="13">
    <source>
        <dbReference type="ARBA" id="ARBA00022741"/>
    </source>
</evidence>
<evidence type="ECO:0000256" key="10">
    <source>
        <dbReference type="ARBA" id="ARBA00022692"/>
    </source>
</evidence>
<dbReference type="FunFam" id="3.30.200.20:FF:000432">
    <property type="entry name" value="LRR receptor-like serine/threonine-protein kinase EFR"/>
    <property type="match status" value="1"/>
</dbReference>
<dbReference type="InterPro" id="IPR011009">
    <property type="entry name" value="Kinase-like_dom_sf"/>
</dbReference>
<feature type="binding site" evidence="22">
    <location>
        <position position="978"/>
    </location>
    <ligand>
        <name>ATP</name>
        <dbReference type="ChEBI" id="CHEBI:30616"/>
    </ligand>
</feature>
<sequence>MEGKIWSEIKSMAKLFKAPNSWSAILSFMLTTPCNNKSGARRMFFSMMVGTKILLMDNWFYVTFHYEEGQLMGVVAGPPLYVGRCIIICGSPKWVHGFSFCCGVYQVFSSTISFWFYFLYVLPKWCKPSLDDCEICMYWVLMVVTFETFYLTNCPTWCEPSSDGVWIVMFRFRSHYLEFDWLILGIGNPLSICNEFFEKLGFGTFWCRSYFICSLFLWRDKGFLVIVSYMAGLSYEVWILHMVNILMFKGCLLNVFGVIMVMGTSTGYCLFGPGTQLIFKVNLAFFYSEDSTGLLNFMLVGISLQFKYIFGLMVLLGYCLAQPDYKKPILVPIIVSKFPKMKSPQAIIHLSSFSRISFLFYGLAIICLTSATVSASYGTNETDYLALLSFKSMITHDPYKVLTSWNHSFHFCDWSGISCGKRHKRVTVLRLEWQGLEGLLSPHVGNLSFLRELSLRNNSFQGTIPHELGRLSRLRGLNLYNNKFSGVIPTNLSRCSNLEELFLGQNKLGGSIPKEISLLSKLAFLVIELNNLTGGIPPFLGNITSMEVFSASKNPFGGSIPDTLGLWKSLTTFDSGSCNLYGSIPHSIFNLSLLVNFSLPDNHLIGSLPPEIGVMFPNLEFLQLRDNELTGILPPSFSNCSKLRHLEMIDNNFSGKLTIDFSKLRDIKNIVLNGNNFHGWGEADDMRFIDSLKNCTRLVYLVLSNCNLTGVLPISIGNLSDQLSFLAVDDNQLFGSLPSSIGSLVGLTTLDLRANRFKGKIPITIGKLQKLQYLSLSRNQFSGPIPETIGNLSLLNNLYLYSNKLEYHIPSSLGKCKELNGLNLRNNRLSGKWNSLEFLNLSFNDFEGEVPVVGVFQNASLFSVLGNNRLCGGLVTLELPKCKETGSKKKRFPYFILVIVIAPTLLIVLCCVYLLCKKKRNSQPSQSSGNERFLKVSYNQLLKATDGFSAANLIGDGGFSSVYKGIIDSNDNKPVAVKVLHLQNKGAHKSFLAECEAWRNIRHRNLLKIITSCSSTDFQGNDFKALVYEFMPNGSVHDWLHSSAYALKLNLLQRINILRDIATALDYLHNRCQTTIVHGDLKPSNILLDEDMVAHVGDFGLARLIGTDINQNSSTGVKGTIGYAPPEYGIGSEMTSCGDVYSFGILLLEVMTGKRPTDDMFKEGLSLHKFVYMALPDHVVDVTDDDAIVLQSTEANAKKVEECLVATMKIGVSCSVDSPPQRMKIEIVVNELQAIRAKINSQMGLTVSLSPMSESSNAVLCIMTHEVHSGKIFQRMSTSRSWFKPDGPRRSPSTLSGFNNTSISPVNVTGKFSNAGLGPNRFKGKIPGTIGQLQMLQYLGLYRNQFSGPIPDAIGNLSLLNTLDLHSNKLEGHIPSSLGNCKELNALSLADNRLTGKIPKQILQLPSLSIALDLSQNSLSGSIPSEIKDLKMLSNLDLSYNNLSGTITSSLGECISLTMLDLSGNIFQGIVPSSLGSLRGLEALDISQNNLSGKIPQFLDKWSSLKVLNLSFNDFEGEVPVVGVFANASAFSVLGNNKLCGGLVTLELPKCKEKASMKKRFPFFIFVIVIAPTLFIVLCCVYLLYKKKRNSQPSQSSENERFLKVSYNELLKATDGFSTANLIGEGGFSSVYKGILDSNHNKPVAVKKIITSCSSADFQGNDFKALVYEFMPNGSIHDWLHSSAYASKLNLLQRINILRDVATALDYLHNRCQTTIVHSDLKPSNILLDEDMVAHVGDFGLARLIGTDLNQNSSTGVKGTIGYAPPEYGIGSEMTSCGDVYSFGILLLEVMTGKRPTDDMFKEGLSLHKFVYMALSDHAVDVTDDDAIVLQSTEANAKKVEECLAATMKIGVSCSVDSPPQRMKMEIVVIELQRILDVLQNI</sequence>
<dbReference type="Pfam" id="PF13855">
    <property type="entry name" value="LRR_8"/>
    <property type="match status" value="1"/>
</dbReference>
<gene>
    <name evidence="25" type="ORF">CTI12_AA031590</name>
</gene>
<accession>A0A2U1QGT2</accession>
<evidence type="ECO:0000256" key="21">
    <source>
        <dbReference type="ARBA" id="ARBA00048679"/>
    </source>
</evidence>
<feature type="domain" description="Protein kinase" evidence="24">
    <location>
        <begin position="948"/>
        <end position="1235"/>
    </location>
</feature>
<dbReference type="GO" id="GO:0009791">
    <property type="term" value="P:post-embryonic development"/>
    <property type="evidence" value="ECO:0007669"/>
    <property type="project" value="UniProtKB-ARBA"/>
</dbReference>
<keyword evidence="26" id="KW-1185">Reference proteome</keyword>
<feature type="transmembrane region" description="Helical" evidence="23">
    <location>
        <begin position="103"/>
        <end position="123"/>
    </location>
</feature>
<dbReference type="InterPro" id="IPR017441">
    <property type="entry name" value="Protein_kinase_ATP_BS"/>
</dbReference>
<reference evidence="25 26" key="1">
    <citation type="journal article" date="2018" name="Mol. Plant">
        <title>The genome of Artemisia annua provides insight into the evolution of Asteraceae family and artemisinin biosynthesis.</title>
        <authorList>
            <person name="Shen Q."/>
            <person name="Zhang L."/>
            <person name="Liao Z."/>
            <person name="Wang S."/>
            <person name="Yan T."/>
            <person name="Shi P."/>
            <person name="Liu M."/>
            <person name="Fu X."/>
            <person name="Pan Q."/>
            <person name="Wang Y."/>
            <person name="Lv Z."/>
            <person name="Lu X."/>
            <person name="Zhang F."/>
            <person name="Jiang W."/>
            <person name="Ma Y."/>
            <person name="Chen M."/>
            <person name="Hao X."/>
            <person name="Li L."/>
            <person name="Tang Y."/>
            <person name="Lv G."/>
            <person name="Zhou Y."/>
            <person name="Sun X."/>
            <person name="Brodelius P.E."/>
            <person name="Rose J.K.C."/>
            <person name="Tang K."/>
        </authorList>
    </citation>
    <scope>NUCLEOTIDE SEQUENCE [LARGE SCALE GENOMIC DNA]</scope>
    <source>
        <strain evidence="26">cv. Huhao1</strain>
        <tissue evidence="25">Leaf</tissue>
    </source>
</reference>
<dbReference type="SMART" id="SM00369">
    <property type="entry name" value="LRR_TYP"/>
    <property type="match status" value="7"/>
</dbReference>
<dbReference type="OrthoDB" id="676979at2759"/>
<evidence type="ECO:0000256" key="3">
    <source>
        <dbReference type="ARBA" id="ARBA00008684"/>
    </source>
</evidence>
<dbReference type="InterPro" id="IPR055414">
    <property type="entry name" value="LRR_R13L4/SHOC2-like"/>
</dbReference>
<dbReference type="Pfam" id="PF00560">
    <property type="entry name" value="LRR_1"/>
    <property type="match status" value="7"/>
</dbReference>
<comment type="caution">
    <text evidence="25">The sequence shown here is derived from an EMBL/GenBank/DDBJ whole genome shotgun (WGS) entry which is preliminary data.</text>
</comment>
<proteinExistence type="inferred from homology"/>
<protein>
    <recommendedName>
        <fullName evidence="4">non-specific serine/threonine protein kinase</fullName>
        <ecNumber evidence="4">2.7.11.1</ecNumber>
    </recommendedName>
</protein>
<dbReference type="Pfam" id="PF23598">
    <property type="entry name" value="LRR_14"/>
    <property type="match status" value="1"/>
</dbReference>
<feature type="transmembrane region" description="Helical" evidence="23">
    <location>
        <begin position="358"/>
        <end position="377"/>
    </location>
</feature>
<feature type="binding site" evidence="22">
    <location>
        <position position="1648"/>
    </location>
    <ligand>
        <name>ATP</name>
        <dbReference type="ChEBI" id="CHEBI:30616"/>
    </ligand>
</feature>
<dbReference type="InterPro" id="IPR008271">
    <property type="entry name" value="Ser/Thr_kinase_AS"/>
</dbReference>
<dbReference type="SMART" id="SM00220">
    <property type="entry name" value="S_TKc"/>
    <property type="match status" value="2"/>
</dbReference>
<dbReference type="FunFam" id="1.10.510.10:FF:000358">
    <property type="entry name" value="Putative leucine-rich repeat receptor-like serine/threonine-protein kinase"/>
    <property type="match status" value="2"/>
</dbReference>
<dbReference type="EC" id="2.7.11.1" evidence="4"/>
<feature type="transmembrane region" description="Helical" evidence="23">
    <location>
        <begin position="1563"/>
        <end position="1585"/>
    </location>
</feature>
<dbReference type="FunFam" id="3.80.10.10:FF:000288">
    <property type="entry name" value="LRR receptor-like serine/threonine-protein kinase EFR"/>
    <property type="match status" value="1"/>
</dbReference>
<dbReference type="GO" id="GO:0004674">
    <property type="term" value="F:protein serine/threonine kinase activity"/>
    <property type="evidence" value="ECO:0007669"/>
    <property type="project" value="UniProtKB-KW"/>
</dbReference>
<dbReference type="Gene3D" id="1.10.510.10">
    <property type="entry name" value="Transferase(Phosphotransferase) domain 1"/>
    <property type="match status" value="2"/>
</dbReference>
<dbReference type="InterPro" id="IPR032675">
    <property type="entry name" value="LRR_dom_sf"/>
</dbReference>
<comment type="catalytic activity">
    <reaction evidence="21">
        <text>L-seryl-[protein] + ATP = O-phospho-L-seryl-[protein] + ADP + H(+)</text>
        <dbReference type="Rhea" id="RHEA:17989"/>
        <dbReference type="Rhea" id="RHEA-COMP:9863"/>
        <dbReference type="Rhea" id="RHEA-COMP:11604"/>
        <dbReference type="ChEBI" id="CHEBI:15378"/>
        <dbReference type="ChEBI" id="CHEBI:29999"/>
        <dbReference type="ChEBI" id="CHEBI:30616"/>
        <dbReference type="ChEBI" id="CHEBI:83421"/>
        <dbReference type="ChEBI" id="CHEBI:456216"/>
        <dbReference type="EC" id="2.7.11.1"/>
    </reaction>
</comment>
<dbReference type="InterPro" id="IPR001611">
    <property type="entry name" value="Leu-rich_rpt"/>
</dbReference>
<evidence type="ECO:0000256" key="19">
    <source>
        <dbReference type="ARBA" id="ARBA00023180"/>
    </source>
</evidence>
<evidence type="ECO:0000256" key="23">
    <source>
        <dbReference type="SAM" id="Phobius"/>
    </source>
</evidence>
<evidence type="ECO:0000256" key="11">
    <source>
        <dbReference type="ARBA" id="ARBA00022729"/>
    </source>
</evidence>
<dbReference type="GO" id="GO:0005886">
    <property type="term" value="C:plasma membrane"/>
    <property type="evidence" value="ECO:0007669"/>
    <property type="project" value="UniProtKB-SubCell"/>
</dbReference>
<name>A0A2U1QGT2_ARTAN</name>
<evidence type="ECO:0000256" key="14">
    <source>
        <dbReference type="ARBA" id="ARBA00022777"/>
    </source>
</evidence>
<keyword evidence="19" id="KW-0325">Glycoprotein</keyword>
<dbReference type="Gene3D" id="3.30.200.20">
    <property type="entry name" value="Phosphorylase Kinase, domain 1"/>
    <property type="match status" value="2"/>
</dbReference>